<dbReference type="Proteomes" id="UP000075787">
    <property type="component" value="Unassembled WGS sequence"/>
</dbReference>
<dbReference type="PANTHER" id="PTHR11614">
    <property type="entry name" value="PHOSPHOLIPASE-RELATED"/>
    <property type="match status" value="1"/>
</dbReference>
<dbReference type="Pfam" id="PF12146">
    <property type="entry name" value="Hydrolase_4"/>
    <property type="match status" value="1"/>
</dbReference>
<protein>
    <recommendedName>
        <fullName evidence="1">Serine aminopeptidase S33 domain-containing protein</fullName>
    </recommendedName>
</protein>
<dbReference type="InterPro" id="IPR051044">
    <property type="entry name" value="MAG_DAG_Lipase"/>
</dbReference>
<organism evidence="2 3">
    <name type="scientific">Tistrella mobilis</name>
    <dbReference type="NCBI Taxonomy" id="171437"/>
    <lineage>
        <taxon>Bacteria</taxon>
        <taxon>Pseudomonadati</taxon>
        <taxon>Pseudomonadota</taxon>
        <taxon>Alphaproteobacteria</taxon>
        <taxon>Geminicoccales</taxon>
        <taxon>Geminicoccaceae</taxon>
        <taxon>Tistrella</taxon>
    </lineage>
</organism>
<dbReference type="InterPro" id="IPR029058">
    <property type="entry name" value="AB_hydrolase_fold"/>
</dbReference>
<dbReference type="Gene3D" id="3.40.50.1820">
    <property type="entry name" value="alpha/beta hydrolase"/>
    <property type="match status" value="1"/>
</dbReference>
<evidence type="ECO:0000313" key="3">
    <source>
        <dbReference type="Proteomes" id="UP000075787"/>
    </source>
</evidence>
<dbReference type="AlphaFoldDB" id="A0A162K2N6"/>
<proteinExistence type="predicted"/>
<dbReference type="OrthoDB" id="9788260at2"/>
<dbReference type="InterPro" id="IPR022742">
    <property type="entry name" value="Hydrolase_4"/>
</dbReference>
<evidence type="ECO:0000259" key="1">
    <source>
        <dbReference type="Pfam" id="PF12146"/>
    </source>
</evidence>
<gene>
    <name evidence="2" type="ORF">AUP44_13215</name>
</gene>
<reference evidence="2 3" key="1">
    <citation type="submission" date="2015-12" db="EMBL/GenBank/DDBJ databases">
        <title>Genome sequence of Tistrella mobilis MCCC 1A02139.</title>
        <authorList>
            <person name="Lu L."/>
            <person name="Lai Q."/>
            <person name="Shao Z."/>
            <person name="Qian P."/>
        </authorList>
    </citation>
    <scope>NUCLEOTIDE SEQUENCE [LARGE SCALE GENOMIC DNA]</scope>
    <source>
        <strain evidence="2 3">MCCC 1A02139</strain>
    </source>
</reference>
<comment type="caution">
    <text evidence="2">The sequence shown here is derived from an EMBL/GenBank/DDBJ whole genome shotgun (WGS) entry which is preliminary data.</text>
</comment>
<evidence type="ECO:0000313" key="2">
    <source>
        <dbReference type="EMBL" id="KYO50364.1"/>
    </source>
</evidence>
<name>A0A162K2N6_9PROT</name>
<dbReference type="GeneID" id="97242768"/>
<dbReference type="SUPFAM" id="SSF53474">
    <property type="entry name" value="alpha/beta-Hydrolases"/>
    <property type="match status" value="1"/>
</dbReference>
<dbReference type="EMBL" id="LPZR01000200">
    <property type="protein sequence ID" value="KYO50364.1"/>
    <property type="molecule type" value="Genomic_DNA"/>
</dbReference>
<feature type="domain" description="Serine aminopeptidase S33" evidence="1">
    <location>
        <begin position="53"/>
        <end position="314"/>
    </location>
</feature>
<accession>A0A162K2N6</accession>
<sequence>MDFDAVAAARAALASVTVPPAPQGPAADQADLLDRPDGMVIRYLIWHPAPGMPPRGTVLLLQGRGEFVEKYAELAGWLRAAGWAVFAPDWRGQGRSGRLAPDRAMGHLNRFDDCLDDLDALAAGPLAGLPRPLVMLGHSMGGHLGMRWVLERVPAVARPAAVILSAPMIDIRMPLPARRLVPPLARLMRARGRGMTYAPGQGPGRASGGGFAGNRLTHDPARWAREQALLAADPALHLGGSSWGWLAAAFDSIRDLERAVIRAGAGLDVPVTLLQGGADMVVDPVAQSRLVARLPRARLVVVPGALHEILMETDEIQAPARAAITQALEGI</sequence>
<dbReference type="RefSeq" id="WP_062768204.1">
    <property type="nucleotide sequence ID" value="NZ_CP121045.1"/>
</dbReference>